<dbReference type="Proteomes" id="UP000271380">
    <property type="component" value="Chromosome"/>
</dbReference>
<protein>
    <submittedName>
        <fullName evidence="3">Sodium-dependent dicarboxylate transporter sdcS</fullName>
    </submittedName>
</protein>
<keyword evidence="2" id="KW-0472">Membrane</keyword>
<feature type="transmembrane region" description="Helical" evidence="2">
    <location>
        <begin position="90"/>
        <end position="108"/>
    </location>
</feature>
<evidence type="ECO:0000256" key="2">
    <source>
        <dbReference type="SAM" id="Phobius"/>
    </source>
</evidence>
<sequence>MSTPITHESSSHSLAEDAEVRDQSESRRQITGLIVGIALAVLIYFIFPASAVDTVLSADPELETNHASLRITAAIAVLMGAWWMTEAIPLASTALVPLAAFPLFPLFFR</sequence>
<organism evidence="3 4">
    <name type="scientific">Corynebacterium kutscheri</name>
    <dbReference type="NCBI Taxonomy" id="35755"/>
    <lineage>
        <taxon>Bacteria</taxon>
        <taxon>Bacillati</taxon>
        <taxon>Actinomycetota</taxon>
        <taxon>Actinomycetes</taxon>
        <taxon>Mycobacteriales</taxon>
        <taxon>Corynebacteriaceae</taxon>
        <taxon>Corynebacterium</taxon>
    </lineage>
</organism>
<name>A0AB38VUS5_9CORY</name>
<dbReference type="AlphaFoldDB" id="A0AB38VUS5"/>
<evidence type="ECO:0000256" key="1">
    <source>
        <dbReference type="SAM" id="MobiDB-lite"/>
    </source>
</evidence>
<accession>A0AB38VUS5</accession>
<evidence type="ECO:0000313" key="4">
    <source>
        <dbReference type="Proteomes" id="UP000271380"/>
    </source>
</evidence>
<feature type="transmembrane region" description="Helical" evidence="2">
    <location>
        <begin position="30"/>
        <end position="47"/>
    </location>
</feature>
<gene>
    <name evidence="3" type="primary">sdcS_2</name>
    <name evidence="3" type="ORF">NCTC949_00597</name>
</gene>
<keyword evidence="2" id="KW-0812">Transmembrane</keyword>
<proteinExistence type="predicted"/>
<reference evidence="3 4" key="1">
    <citation type="submission" date="2018-12" db="EMBL/GenBank/DDBJ databases">
        <authorList>
            <consortium name="Pathogen Informatics"/>
        </authorList>
    </citation>
    <scope>NUCLEOTIDE SEQUENCE [LARGE SCALE GENOMIC DNA]</scope>
    <source>
        <strain evidence="3 4">NCTC949</strain>
    </source>
</reference>
<keyword evidence="2" id="KW-1133">Transmembrane helix</keyword>
<feature type="region of interest" description="Disordered" evidence="1">
    <location>
        <begin position="1"/>
        <end position="26"/>
    </location>
</feature>
<feature type="compositionally biased region" description="Basic and acidic residues" evidence="1">
    <location>
        <begin position="14"/>
        <end position="26"/>
    </location>
</feature>
<feature type="compositionally biased region" description="Polar residues" evidence="1">
    <location>
        <begin position="1"/>
        <end position="13"/>
    </location>
</feature>
<dbReference type="EMBL" id="LR134377">
    <property type="protein sequence ID" value="VEH05416.1"/>
    <property type="molecule type" value="Genomic_DNA"/>
</dbReference>
<evidence type="ECO:0000313" key="3">
    <source>
        <dbReference type="EMBL" id="VEH05416.1"/>
    </source>
</evidence>